<dbReference type="EMBL" id="CP137852">
    <property type="protein sequence ID" value="WPB83425.1"/>
    <property type="molecule type" value="Genomic_DNA"/>
</dbReference>
<feature type="signal peptide" evidence="1">
    <location>
        <begin position="1"/>
        <end position="19"/>
    </location>
</feature>
<name>A0ABZ0PDZ1_9PROT</name>
<dbReference type="RefSeq" id="WP_318647401.1">
    <property type="nucleotide sequence ID" value="NZ_CP137852.1"/>
</dbReference>
<proteinExistence type="predicted"/>
<evidence type="ECO:0000313" key="3">
    <source>
        <dbReference type="Proteomes" id="UP001305521"/>
    </source>
</evidence>
<reference evidence="2 3" key="1">
    <citation type="submission" date="2023-11" db="EMBL/GenBank/DDBJ databases">
        <title>Arctic aerobic anoxygenic photoheterotroph Sediminicoccus rosea KRV36 adapts its photosynthesis to long days of polar summer.</title>
        <authorList>
            <person name="Tomasch J."/>
            <person name="Kopejtka K."/>
            <person name="Bily T."/>
            <person name="Gardiner A.T."/>
            <person name="Gardian Z."/>
            <person name="Shivaramu S."/>
            <person name="Koblizek M."/>
            <person name="Engelhardt F."/>
            <person name="Kaftan D."/>
        </authorList>
    </citation>
    <scope>NUCLEOTIDE SEQUENCE [LARGE SCALE GENOMIC DNA]</scope>
    <source>
        <strain evidence="2 3">R-30</strain>
    </source>
</reference>
<protein>
    <submittedName>
        <fullName evidence="2">Uncharacterized protein</fullName>
    </submittedName>
</protein>
<keyword evidence="3" id="KW-1185">Reference proteome</keyword>
<organism evidence="2 3">
    <name type="scientific">Sediminicoccus rosea</name>
    <dbReference type="NCBI Taxonomy" id="1225128"/>
    <lineage>
        <taxon>Bacteria</taxon>
        <taxon>Pseudomonadati</taxon>
        <taxon>Pseudomonadota</taxon>
        <taxon>Alphaproteobacteria</taxon>
        <taxon>Acetobacterales</taxon>
        <taxon>Roseomonadaceae</taxon>
        <taxon>Sediminicoccus</taxon>
    </lineage>
</organism>
<keyword evidence="1" id="KW-0732">Signal</keyword>
<feature type="chain" id="PRO_5046684532" evidence="1">
    <location>
        <begin position="20"/>
        <end position="112"/>
    </location>
</feature>
<accession>A0ABZ0PDZ1</accession>
<sequence>MLRLLPLAMLLALPLSAQAQLANYCNGRLQLNDTTTQATPSGMEYYATVRNISGAVVSANVLYRGALTDKVSGNLRFNPGTATRIRLGRQTPGSPRLLQNQIIQDLLVNNCS</sequence>
<evidence type="ECO:0000256" key="1">
    <source>
        <dbReference type="SAM" id="SignalP"/>
    </source>
</evidence>
<evidence type="ECO:0000313" key="2">
    <source>
        <dbReference type="EMBL" id="WPB83425.1"/>
    </source>
</evidence>
<dbReference type="Proteomes" id="UP001305521">
    <property type="component" value="Chromosome"/>
</dbReference>
<gene>
    <name evidence="2" type="ORF">R9Z33_15085</name>
</gene>